<feature type="region of interest" description="Disordered" evidence="1">
    <location>
        <begin position="1"/>
        <end position="66"/>
    </location>
</feature>
<accession>A0A919MLG5</accession>
<sequence>MPFRRRTRDTGAGDGAQAPARPARAVTAGGARANGSRQTVGHSQTVHFTQSHQVKQSQVAMSGGQK</sequence>
<keyword evidence="3" id="KW-1185">Reference proteome</keyword>
<protein>
    <submittedName>
        <fullName evidence="2">Uncharacterized protein</fullName>
    </submittedName>
</protein>
<dbReference type="EMBL" id="BOMQ01000092">
    <property type="protein sequence ID" value="GIE53929.1"/>
    <property type="molecule type" value="Genomic_DNA"/>
</dbReference>
<evidence type="ECO:0000313" key="3">
    <source>
        <dbReference type="Proteomes" id="UP000647172"/>
    </source>
</evidence>
<dbReference type="AlphaFoldDB" id="A0A919MLG5"/>
<evidence type="ECO:0000256" key="1">
    <source>
        <dbReference type="SAM" id="MobiDB-lite"/>
    </source>
</evidence>
<evidence type="ECO:0000313" key="2">
    <source>
        <dbReference type="EMBL" id="GIE53929.1"/>
    </source>
</evidence>
<feature type="compositionally biased region" description="Polar residues" evidence="1">
    <location>
        <begin position="35"/>
        <end position="60"/>
    </location>
</feature>
<proteinExistence type="predicted"/>
<comment type="caution">
    <text evidence="2">The sequence shown here is derived from an EMBL/GenBank/DDBJ whole genome shotgun (WGS) entry which is preliminary data.</text>
</comment>
<organism evidence="2 3">
    <name type="scientific">Actinoplanes nipponensis</name>
    <dbReference type="NCBI Taxonomy" id="135950"/>
    <lineage>
        <taxon>Bacteria</taxon>
        <taxon>Bacillati</taxon>
        <taxon>Actinomycetota</taxon>
        <taxon>Actinomycetes</taxon>
        <taxon>Micromonosporales</taxon>
        <taxon>Micromonosporaceae</taxon>
        <taxon>Actinoplanes</taxon>
    </lineage>
</organism>
<reference evidence="2" key="1">
    <citation type="submission" date="2021-01" db="EMBL/GenBank/DDBJ databases">
        <title>Whole genome shotgun sequence of Actinoplanes nipponensis NBRC 14063.</title>
        <authorList>
            <person name="Komaki H."/>
            <person name="Tamura T."/>
        </authorList>
    </citation>
    <scope>NUCLEOTIDE SEQUENCE</scope>
    <source>
        <strain evidence="2">NBRC 14063</strain>
    </source>
</reference>
<gene>
    <name evidence="2" type="ORF">Ani05nite_74630</name>
</gene>
<dbReference type="Proteomes" id="UP000647172">
    <property type="component" value="Unassembled WGS sequence"/>
</dbReference>
<name>A0A919MLG5_9ACTN</name>